<evidence type="ECO:0000256" key="1">
    <source>
        <dbReference type="SAM" id="SignalP"/>
    </source>
</evidence>
<keyword evidence="1" id="KW-0732">Signal</keyword>
<proteinExistence type="predicted"/>
<comment type="caution">
    <text evidence="2">The sequence shown here is derived from an EMBL/GenBank/DDBJ whole genome shotgun (WGS) entry which is preliminary data.</text>
</comment>
<accession>A0A0B3SPG9</accession>
<evidence type="ECO:0000313" key="2">
    <source>
        <dbReference type="EMBL" id="KHQ52334.1"/>
    </source>
</evidence>
<evidence type="ECO:0000313" key="3">
    <source>
        <dbReference type="Proteomes" id="UP000030960"/>
    </source>
</evidence>
<dbReference type="Proteomes" id="UP000030960">
    <property type="component" value="Unassembled WGS sequence"/>
</dbReference>
<name>A0A0B3SPG9_9RHOB</name>
<keyword evidence="3" id="KW-1185">Reference proteome</keyword>
<feature type="chain" id="PRO_5002099056" evidence="1">
    <location>
        <begin position="22"/>
        <end position="111"/>
    </location>
</feature>
<dbReference type="AlphaFoldDB" id="A0A0B3SPG9"/>
<dbReference type="EMBL" id="JSUQ01000012">
    <property type="protein sequence ID" value="KHQ52334.1"/>
    <property type="molecule type" value="Genomic_DNA"/>
</dbReference>
<sequence>MMKRILGTAVLIAALAPVAQAETVRSKSFVGDIQRRAVTMQVRDGSGSAQALQAYVSVTTVAGVVPAQAQIQAAGAFAAKAGCRDARALTTILAGVTAKAAEFEVLCRGGQ</sequence>
<dbReference type="STRING" id="561184.SAMN05216376_102319"/>
<gene>
    <name evidence="2" type="ORF">OA50_03352</name>
</gene>
<reference evidence="2 3" key="1">
    <citation type="submission" date="2014-10" db="EMBL/GenBank/DDBJ databases">
        <title>Genome sequence of Ponticoccus sp. strain UMTAT08 isolated from clonal culture of toxic dinoflagellate Alexandrium tamiyavanichii.</title>
        <authorList>
            <person name="Gan H.Y."/>
            <person name="Muhd D.-D."/>
            <person name="Mohd Noor M.E."/>
            <person name="Yeong Y.S."/>
            <person name="Usup G."/>
        </authorList>
    </citation>
    <scope>NUCLEOTIDE SEQUENCE [LARGE SCALE GENOMIC DNA]</scope>
    <source>
        <strain evidence="2 3">UMTAT08</strain>
    </source>
</reference>
<dbReference type="RefSeq" id="WP_043143613.1">
    <property type="nucleotide sequence ID" value="NZ_JSUQ01000012.1"/>
</dbReference>
<protein>
    <submittedName>
        <fullName evidence="2">Uncharacterized protein</fullName>
    </submittedName>
</protein>
<organism evidence="2 3">
    <name type="scientific">Mameliella alba</name>
    <dbReference type="NCBI Taxonomy" id="561184"/>
    <lineage>
        <taxon>Bacteria</taxon>
        <taxon>Pseudomonadati</taxon>
        <taxon>Pseudomonadota</taxon>
        <taxon>Alphaproteobacteria</taxon>
        <taxon>Rhodobacterales</taxon>
        <taxon>Roseobacteraceae</taxon>
        <taxon>Mameliella</taxon>
    </lineage>
</organism>
<dbReference type="OrthoDB" id="7862710at2"/>
<feature type="signal peptide" evidence="1">
    <location>
        <begin position="1"/>
        <end position="21"/>
    </location>
</feature>